<evidence type="ECO:0000256" key="2">
    <source>
        <dbReference type="SAM" id="MobiDB-lite"/>
    </source>
</evidence>
<evidence type="ECO:0000259" key="3">
    <source>
        <dbReference type="Pfam" id="PF05193"/>
    </source>
</evidence>
<accession>A0A7X2SZA4</accession>
<dbReference type="InterPro" id="IPR050626">
    <property type="entry name" value="Peptidase_M16"/>
</dbReference>
<organism evidence="4 5">
    <name type="scientific">Enterobacter agglomerans</name>
    <name type="common">Erwinia herbicola</name>
    <name type="synonym">Pantoea agglomerans</name>
    <dbReference type="NCBI Taxonomy" id="549"/>
    <lineage>
        <taxon>Bacteria</taxon>
        <taxon>Pseudomonadati</taxon>
        <taxon>Pseudomonadota</taxon>
        <taxon>Gammaproteobacteria</taxon>
        <taxon>Enterobacterales</taxon>
        <taxon>Erwiniaceae</taxon>
        <taxon>Pantoea</taxon>
        <taxon>Pantoea agglomerans group</taxon>
    </lineage>
</organism>
<reference evidence="4 5" key="1">
    <citation type="submission" date="2019-11" db="EMBL/GenBank/DDBJ databases">
        <title>Draft Genome Sequence of Plant Growth-Promoting Rhizosphere-Associated Bacteria.</title>
        <authorList>
            <person name="Vasilyev I.Y."/>
            <person name="Radchenko V."/>
            <person name="Ilnitskaya E.V."/>
        </authorList>
    </citation>
    <scope>NUCLEOTIDE SEQUENCE [LARGE SCALE GENOMIC DNA]</scope>
    <source>
        <strain evidence="4 5">VRA_MhP_f</strain>
    </source>
</reference>
<feature type="region of interest" description="Disordered" evidence="2">
    <location>
        <begin position="1"/>
        <end position="25"/>
    </location>
</feature>
<dbReference type="Gene3D" id="3.30.830.10">
    <property type="entry name" value="Metalloenzyme, LuxS/M16 peptidase-like"/>
    <property type="match status" value="1"/>
</dbReference>
<evidence type="ECO:0000256" key="1">
    <source>
        <dbReference type="ARBA" id="ARBA00022723"/>
    </source>
</evidence>
<evidence type="ECO:0000313" key="4">
    <source>
        <dbReference type="EMBL" id="MSE19201.1"/>
    </source>
</evidence>
<dbReference type="AlphaFoldDB" id="A0A7X2SZA4"/>
<keyword evidence="1" id="KW-0479">Metal-binding</keyword>
<dbReference type="SUPFAM" id="SSF63411">
    <property type="entry name" value="LuxS/MPP-like metallohydrolase"/>
    <property type="match status" value="1"/>
</dbReference>
<dbReference type="GO" id="GO:0046872">
    <property type="term" value="F:metal ion binding"/>
    <property type="evidence" value="ECO:0007669"/>
    <property type="project" value="UniProtKB-KW"/>
</dbReference>
<sequence length="126" mass="13917">DGLRMAQVGAETLNPAHPASRFSGGNLETLKDKPGSKLHQALQDFYHTHYSANLMKAVIYSNKPLPEMASIAAKTFGRVQNHDASVPEITEPVVTDAQQGIIIHYVPAQPRKQLKIEFRIANNSDR</sequence>
<dbReference type="PANTHER" id="PTHR43690:SF18">
    <property type="entry name" value="INSULIN-DEGRADING ENZYME-RELATED"/>
    <property type="match status" value="1"/>
</dbReference>
<comment type="caution">
    <text evidence="4">The sequence shown here is derived from an EMBL/GenBank/DDBJ whole genome shotgun (WGS) entry which is preliminary data.</text>
</comment>
<dbReference type="Proteomes" id="UP000461948">
    <property type="component" value="Unassembled WGS sequence"/>
</dbReference>
<feature type="non-terminal residue" evidence="4">
    <location>
        <position position="1"/>
    </location>
</feature>
<feature type="domain" description="Peptidase M16 C-terminal" evidence="3">
    <location>
        <begin position="39"/>
        <end position="117"/>
    </location>
</feature>
<gene>
    <name evidence="4" type="ORF">GKC49_30085</name>
</gene>
<dbReference type="Pfam" id="PF05193">
    <property type="entry name" value="Peptidase_M16_C"/>
    <property type="match status" value="1"/>
</dbReference>
<evidence type="ECO:0000313" key="5">
    <source>
        <dbReference type="Proteomes" id="UP000461948"/>
    </source>
</evidence>
<dbReference type="GO" id="GO:0004222">
    <property type="term" value="F:metalloendopeptidase activity"/>
    <property type="evidence" value="ECO:0007669"/>
    <property type="project" value="TreeGrafter"/>
</dbReference>
<protein>
    <submittedName>
        <fullName evidence="4">Pitrilysin</fullName>
    </submittedName>
</protein>
<dbReference type="EMBL" id="WKLC01002492">
    <property type="protein sequence ID" value="MSE19201.1"/>
    <property type="molecule type" value="Genomic_DNA"/>
</dbReference>
<feature type="non-terminal residue" evidence="4">
    <location>
        <position position="126"/>
    </location>
</feature>
<proteinExistence type="predicted"/>
<dbReference type="InterPro" id="IPR007863">
    <property type="entry name" value="Peptidase_M16_C"/>
</dbReference>
<dbReference type="PANTHER" id="PTHR43690">
    <property type="entry name" value="NARDILYSIN"/>
    <property type="match status" value="1"/>
</dbReference>
<dbReference type="InterPro" id="IPR011249">
    <property type="entry name" value="Metalloenz_LuxS/M16"/>
</dbReference>
<name>A0A7X2SZA4_ENTAG</name>